<sequence length="215" mass="24261">TVKLLKGKWKSIPDAYTRHLRLLRDFRSGAAACAPGDYVHAKELEFLRPVLVLGRTESCWEDSTQNKVLDKDASSQQIGQELTESQMSTPAHSTSATPVGDEESTPPICPCVPARANVYATRRAPKLDFNRMLDIYGQYVGKDEHQQVSCAGFCKVSGRSDGECTIRTPSRHVGRYLPIHSHIYSANHYIYSGENKYLIHCQFCRFSYLQRMSRS</sequence>
<proteinExistence type="predicted"/>
<reference evidence="2" key="1">
    <citation type="submission" date="2017-08" db="EMBL/GenBank/DDBJ databases">
        <title>Assembly of the North American Bullfrog Genome.</title>
        <authorList>
            <person name="Warren R.L."/>
            <person name="Vandervalk B.P."/>
            <person name="Kucuk E."/>
            <person name="Birol I."/>
            <person name="Helbing C."/>
            <person name="Pandoh P."/>
            <person name="Behsaz B."/>
            <person name="Mohamadi H."/>
            <person name="Chu J."/>
            <person name="Jackman S."/>
            <person name="Hammond S.A."/>
            <person name="Veldhoen N."/>
            <person name="Kirk H."/>
            <person name="Zhao Y."/>
            <person name="Coope R."/>
            <person name="Pleasance S."/>
            <person name="Moore R."/>
            <person name="Holt R."/>
        </authorList>
    </citation>
    <scope>NUCLEOTIDE SEQUENCE</scope>
    <source>
        <strain evidence="2">Bruno</strain>
        <tissue evidence="2">Liver</tissue>
    </source>
</reference>
<feature type="region of interest" description="Disordered" evidence="1">
    <location>
        <begin position="70"/>
        <end position="105"/>
    </location>
</feature>
<dbReference type="EMBL" id="KV986924">
    <property type="protein sequence ID" value="PIO14816.1"/>
    <property type="molecule type" value="Genomic_DNA"/>
</dbReference>
<feature type="non-terminal residue" evidence="2">
    <location>
        <position position="1"/>
    </location>
</feature>
<dbReference type="OrthoDB" id="5803771at2759"/>
<feature type="compositionally biased region" description="Polar residues" evidence="1">
    <location>
        <begin position="74"/>
        <end position="97"/>
    </location>
</feature>
<feature type="non-terminal residue" evidence="2">
    <location>
        <position position="215"/>
    </location>
</feature>
<gene>
    <name evidence="2" type="ORF">AB205_0123690</name>
</gene>
<name>A0A2G9QGX8_AQUCT</name>
<protein>
    <submittedName>
        <fullName evidence="2">Uncharacterized protein</fullName>
    </submittedName>
</protein>
<accession>A0A2G9QGX8</accession>
<dbReference type="AlphaFoldDB" id="A0A2G9QGX8"/>
<evidence type="ECO:0000256" key="1">
    <source>
        <dbReference type="SAM" id="MobiDB-lite"/>
    </source>
</evidence>
<evidence type="ECO:0000313" key="2">
    <source>
        <dbReference type="EMBL" id="PIO14816.1"/>
    </source>
</evidence>
<organism evidence="2">
    <name type="scientific">Aquarana catesbeiana</name>
    <name type="common">American bullfrog</name>
    <name type="synonym">Rana catesbeiana</name>
    <dbReference type="NCBI Taxonomy" id="8400"/>
    <lineage>
        <taxon>Eukaryota</taxon>
        <taxon>Metazoa</taxon>
        <taxon>Chordata</taxon>
        <taxon>Craniata</taxon>
        <taxon>Vertebrata</taxon>
        <taxon>Euteleostomi</taxon>
        <taxon>Amphibia</taxon>
        <taxon>Batrachia</taxon>
        <taxon>Anura</taxon>
        <taxon>Neobatrachia</taxon>
        <taxon>Ranoidea</taxon>
        <taxon>Ranidae</taxon>
        <taxon>Aquarana</taxon>
    </lineage>
</organism>